<proteinExistence type="predicted"/>
<dbReference type="Proteomes" id="UP000612282">
    <property type="component" value="Unassembled WGS sequence"/>
</dbReference>
<name>A0ABQ3XQP2_9ACTN</name>
<sequence length="107" mass="11230">MSDINLPEAVGSFVAAANAHDAEALFGVFADGAVVRDDGSTLTGEAEIRGWIQSHMIGPRVVLSPTPFEDGRLVASSNADLPGGPWPFAFDFVTKDNRVSALTITQA</sequence>
<dbReference type="SUPFAM" id="SSF54427">
    <property type="entry name" value="NTF2-like"/>
    <property type="match status" value="1"/>
</dbReference>
<dbReference type="RefSeq" id="WP_203808234.1">
    <property type="nucleotide sequence ID" value="NZ_BAAAQE010000049.1"/>
</dbReference>
<accession>A0ABQ3XQP2</accession>
<keyword evidence="3" id="KW-1185">Reference proteome</keyword>
<dbReference type="InterPro" id="IPR032710">
    <property type="entry name" value="NTF2-like_dom_sf"/>
</dbReference>
<dbReference type="Gene3D" id="3.10.450.50">
    <property type="match status" value="1"/>
</dbReference>
<evidence type="ECO:0000259" key="1">
    <source>
        <dbReference type="Pfam" id="PF12680"/>
    </source>
</evidence>
<evidence type="ECO:0000313" key="2">
    <source>
        <dbReference type="EMBL" id="GID60841.1"/>
    </source>
</evidence>
<feature type="domain" description="SnoaL-like" evidence="1">
    <location>
        <begin position="12"/>
        <end position="76"/>
    </location>
</feature>
<dbReference type="EMBL" id="BOMG01000115">
    <property type="protein sequence ID" value="GID60841.1"/>
    <property type="molecule type" value="Genomic_DNA"/>
</dbReference>
<gene>
    <name evidence="2" type="ORF">Aco03nite_092450</name>
</gene>
<organism evidence="2 3">
    <name type="scientific">Actinoplanes couchii</name>
    <dbReference type="NCBI Taxonomy" id="403638"/>
    <lineage>
        <taxon>Bacteria</taxon>
        <taxon>Bacillati</taxon>
        <taxon>Actinomycetota</taxon>
        <taxon>Actinomycetes</taxon>
        <taxon>Micromonosporales</taxon>
        <taxon>Micromonosporaceae</taxon>
        <taxon>Actinoplanes</taxon>
    </lineage>
</organism>
<dbReference type="Pfam" id="PF12680">
    <property type="entry name" value="SnoaL_2"/>
    <property type="match status" value="1"/>
</dbReference>
<dbReference type="InterPro" id="IPR037401">
    <property type="entry name" value="SnoaL-like"/>
</dbReference>
<protein>
    <recommendedName>
        <fullName evidence="1">SnoaL-like domain-containing protein</fullName>
    </recommendedName>
</protein>
<evidence type="ECO:0000313" key="3">
    <source>
        <dbReference type="Proteomes" id="UP000612282"/>
    </source>
</evidence>
<comment type="caution">
    <text evidence="2">The sequence shown here is derived from an EMBL/GenBank/DDBJ whole genome shotgun (WGS) entry which is preliminary data.</text>
</comment>
<reference evidence="2 3" key="1">
    <citation type="submission" date="2021-01" db="EMBL/GenBank/DDBJ databases">
        <title>Whole genome shotgun sequence of Actinoplanes couchii NBRC 106145.</title>
        <authorList>
            <person name="Komaki H."/>
            <person name="Tamura T."/>
        </authorList>
    </citation>
    <scope>NUCLEOTIDE SEQUENCE [LARGE SCALE GENOMIC DNA]</scope>
    <source>
        <strain evidence="2 3">NBRC 106145</strain>
    </source>
</reference>